<protein>
    <recommendedName>
        <fullName evidence="4">C-type lectin domain-containing protein</fullName>
    </recommendedName>
</protein>
<feature type="compositionally biased region" description="Low complexity" evidence="2">
    <location>
        <begin position="101"/>
        <end position="233"/>
    </location>
</feature>
<dbReference type="InterPro" id="IPR001304">
    <property type="entry name" value="C-type_lectin-like"/>
</dbReference>
<organism evidence="5 6">
    <name type="scientific">Dreissena polymorpha</name>
    <name type="common">Zebra mussel</name>
    <name type="synonym">Mytilus polymorpha</name>
    <dbReference type="NCBI Taxonomy" id="45954"/>
    <lineage>
        <taxon>Eukaryota</taxon>
        <taxon>Metazoa</taxon>
        <taxon>Spiralia</taxon>
        <taxon>Lophotrochozoa</taxon>
        <taxon>Mollusca</taxon>
        <taxon>Bivalvia</taxon>
        <taxon>Autobranchia</taxon>
        <taxon>Heteroconchia</taxon>
        <taxon>Euheterodonta</taxon>
        <taxon>Imparidentia</taxon>
        <taxon>Neoheterodontei</taxon>
        <taxon>Myida</taxon>
        <taxon>Dreissenoidea</taxon>
        <taxon>Dreissenidae</taxon>
        <taxon>Dreissena</taxon>
    </lineage>
</organism>
<dbReference type="InterPro" id="IPR018378">
    <property type="entry name" value="C-type_lectin_CS"/>
</dbReference>
<evidence type="ECO:0000313" key="6">
    <source>
        <dbReference type="Proteomes" id="UP000828390"/>
    </source>
</evidence>
<dbReference type="SMART" id="SM00034">
    <property type="entry name" value="CLECT"/>
    <property type="match status" value="3"/>
</dbReference>
<name>A0A9D4JV28_DREPO</name>
<feature type="domain" description="C-type lectin" evidence="4">
    <location>
        <begin position="615"/>
        <end position="731"/>
    </location>
</feature>
<dbReference type="InterPro" id="IPR016187">
    <property type="entry name" value="CTDL_fold"/>
</dbReference>
<feature type="domain" description="C-type lectin" evidence="4">
    <location>
        <begin position="268"/>
        <end position="388"/>
    </location>
</feature>
<feature type="domain" description="C-type lectin" evidence="4">
    <location>
        <begin position="445"/>
        <end position="562"/>
    </location>
</feature>
<reference evidence="5" key="1">
    <citation type="journal article" date="2019" name="bioRxiv">
        <title>The Genome of the Zebra Mussel, Dreissena polymorpha: A Resource for Invasive Species Research.</title>
        <authorList>
            <person name="McCartney M.A."/>
            <person name="Auch B."/>
            <person name="Kono T."/>
            <person name="Mallez S."/>
            <person name="Zhang Y."/>
            <person name="Obille A."/>
            <person name="Becker A."/>
            <person name="Abrahante J.E."/>
            <person name="Garbe J."/>
            <person name="Badalamenti J.P."/>
            <person name="Herman A."/>
            <person name="Mangelson H."/>
            <person name="Liachko I."/>
            <person name="Sullivan S."/>
            <person name="Sone E.D."/>
            <person name="Koren S."/>
            <person name="Silverstein K.A.T."/>
            <person name="Beckman K.B."/>
            <person name="Gohl D.M."/>
        </authorList>
    </citation>
    <scope>NUCLEOTIDE SEQUENCE</scope>
    <source>
        <strain evidence="5">Duluth1</strain>
        <tissue evidence="5">Whole animal</tissue>
    </source>
</reference>
<evidence type="ECO:0000256" key="2">
    <source>
        <dbReference type="SAM" id="MobiDB-lite"/>
    </source>
</evidence>
<sequence>MLSILQTVSVVTSVLISAVMGDFSCICNYDVEKPVYGQMSASSTPIGYLYEFDCKPEGLETGNTAWFSIQYEGQYGYLEAGPNAMKQVCPGVPPDSDTVRTTTKPTTVISTKTPTSTTVIAQSTSTTPRIPTLTSSTITPATSTTTRSTTTTTTSTSTKPTTTTTPTPKPTTSKATTRSTTTIPTTTSTTTTPFTTSTSAIQTTTSTKPPTTISTTSRPTPTTTWSNTPPETTRQTTSGPQTVFDGCGSFRPIANSNEPGVLFTILASANTCYEFVSFPQHSWRSAESHCTANNGHLVHIANKQEQDGIYSFVHSKGGHGVWIGLNDIIIEEIFTWVSGDPVTITNWQNGRFAAFGHNTEDCVVLTDQTHNGTWDDRPCSEFHSFVCEYVTGTKTSASTTMSSTRSRTTFLTSMASHSGAYTVMYGCTNKANVAGDYEPGTRFTVDNRCYELVRTAHTWRVAENHCVNKGGHLASIDNTRQQNGVYQVVKGSSLGNVWIGLHDHDIDGNYSWISGSVAGFTHFSSANSSFQNSKDKDCVSLEGATGLWLHLLCSEAHPYLCEIESNSATTRPTTVVPVWHSTTQHTTQYTDGDTTLCPFDVRREAQQFGTPLAQRDSRCYEIITRSVTWAYGETLCKVKGGHLADILNAEEQDYIVSFITRHGSPDVWIGLNDIHAEGVREWTSGNPVTYTHWQSDHVGNVANPGLEDCVLMRSSMHGAWDDVPCESYFAWGGATVQKHNFLCEYGTIIAGHMPDPIG</sequence>
<keyword evidence="6" id="KW-1185">Reference proteome</keyword>
<dbReference type="Proteomes" id="UP000828390">
    <property type="component" value="Unassembled WGS sequence"/>
</dbReference>
<dbReference type="InterPro" id="IPR016186">
    <property type="entry name" value="C-type_lectin-like/link_sf"/>
</dbReference>
<accession>A0A9D4JV28</accession>
<dbReference type="SUPFAM" id="SSF56436">
    <property type="entry name" value="C-type lectin-like"/>
    <property type="match status" value="3"/>
</dbReference>
<evidence type="ECO:0000256" key="1">
    <source>
        <dbReference type="ARBA" id="ARBA00023157"/>
    </source>
</evidence>
<dbReference type="OrthoDB" id="10047605at2759"/>
<dbReference type="PROSITE" id="PS00615">
    <property type="entry name" value="C_TYPE_LECTIN_1"/>
    <property type="match status" value="1"/>
</dbReference>
<dbReference type="CDD" id="cd00037">
    <property type="entry name" value="CLECT"/>
    <property type="match status" value="3"/>
</dbReference>
<feature type="signal peptide" evidence="3">
    <location>
        <begin position="1"/>
        <end position="21"/>
    </location>
</feature>
<comment type="caution">
    <text evidence="5">The sequence shown here is derived from an EMBL/GenBank/DDBJ whole genome shotgun (WGS) entry which is preliminary data.</text>
</comment>
<dbReference type="InterPro" id="IPR050111">
    <property type="entry name" value="C-type_lectin/snaclec_domain"/>
</dbReference>
<evidence type="ECO:0000313" key="5">
    <source>
        <dbReference type="EMBL" id="KAH3824014.1"/>
    </source>
</evidence>
<gene>
    <name evidence="5" type="ORF">DPMN_125842</name>
</gene>
<dbReference type="EMBL" id="JAIWYP010000005">
    <property type="protein sequence ID" value="KAH3824014.1"/>
    <property type="molecule type" value="Genomic_DNA"/>
</dbReference>
<feature type="chain" id="PRO_5038416741" description="C-type lectin domain-containing protein" evidence="3">
    <location>
        <begin position="22"/>
        <end position="758"/>
    </location>
</feature>
<proteinExistence type="predicted"/>
<dbReference type="PANTHER" id="PTHR22803">
    <property type="entry name" value="MANNOSE, PHOSPHOLIPASE, LECTIN RECEPTOR RELATED"/>
    <property type="match status" value="1"/>
</dbReference>
<dbReference type="Pfam" id="PF00059">
    <property type="entry name" value="Lectin_C"/>
    <property type="match status" value="3"/>
</dbReference>
<feature type="region of interest" description="Disordered" evidence="2">
    <location>
        <begin position="93"/>
        <end position="241"/>
    </location>
</feature>
<dbReference type="Gene3D" id="3.10.100.10">
    <property type="entry name" value="Mannose-Binding Protein A, subunit A"/>
    <property type="match status" value="3"/>
</dbReference>
<reference evidence="5" key="2">
    <citation type="submission" date="2020-11" db="EMBL/GenBank/DDBJ databases">
        <authorList>
            <person name="McCartney M.A."/>
            <person name="Auch B."/>
            <person name="Kono T."/>
            <person name="Mallez S."/>
            <person name="Becker A."/>
            <person name="Gohl D.M."/>
            <person name="Silverstein K.A.T."/>
            <person name="Koren S."/>
            <person name="Bechman K.B."/>
            <person name="Herman A."/>
            <person name="Abrahante J.E."/>
            <person name="Garbe J."/>
        </authorList>
    </citation>
    <scope>NUCLEOTIDE SEQUENCE</scope>
    <source>
        <strain evidence="5">Duluth1</strain>
        <tissue evidence="5">Whole animal</tissue>
    </source>
</reference>
<evidence type="ECO:0000256" key="3">
    <source>
        <dbReference type="SAM" id="SignalP"/>
    </source>
</evidence>
<evidence type="ECO:0000259" key="4">
    <source>
        <dbReference type="PROSITE" id="PS50041"/>
    </source>
</evidence>
<keyword evidence="3" id="KW-0732">Signal</keyword>
<dbReference type="AlphaFoldDB" id="A0A9D4JV28"/>
<dbReference type="PROSITE" id="PS50041">
    <property type="entry name" value="C_TYPE_LECTIN_2"/>
    <property type="match status" value="3"/>
</dbReference>
<keyword evidence="1" id="KW-1015">Disulfide bond</keyword>